<feature type="transmembrane region" description="Helical" evidence="1">
    <location>
        <begin position="188"/>
        <end position="207"/>
    </location>
</feature>
<evidence type="ECO:0000259" key="2">
    <source>
        <dbReference type="Pfam" id="PF01757"/>
    </source>
</evidence>
<dbReference type="InterPro" id="IPR002656">
    <property type="entry name" value="Acyl_transf_3_dom"/>
</dbReference>
<name>A0ABX0AEV1_9GAMM</name>
<gene>
    <name evidence="3" type="ORF">DT603_14980</name>
</gene>
<keyword evidence="3" id="KW-0808">Transferase</keyword>
<evidence type="ECO:0000313" key="3">
    <source>
        <dbReference type="EMBL" id="NDK40145.1"/>
    </source>
</evidence>
<keyword evidence="1" id="KW-1133">Transmembrane helix</keyword>
<reference evidence="3 4" key="1">
    <citation type="submission" date="2018-07" db="EMBL/GenBank/DDBJ databases">
        <title>Whole genome Sequencing of Pseudoxanthomonas gei KCTC 32298 (T).</title>
        <authorList>
            <person name="Kumar S."/>
            <person name="Bansal K."/>
            <person name="Kaur A."/>
            <person name="Patil P."/>
            <person name="Sharma S."/>
            <person name="Patil P.B."/>
        </authorList>
    </citation>
    <scope>NUCLEOTIDE SEQUENCE [LARGE SCALE GENOMIC DNA]</scope>
    <source>
        <strain evidence="3 4">KCTC 32298</strain>
    </source>
</reference>
<feature type="transmembrane region" description="Helical" evidence="1">
    <location>
        <begin position="341"/>
        <end position="360"/>
    </location>
</feature>
<organism evidence="3 4">
    <name type="scientific">Pseudoxanthomonas gei</name>
    <dbReference type="NCBI Taxonomy" id="1383030"/>
    <lineage>
        <taxon>Bacteria</taxon>
        <taxon>Pseudomonadati</taxon>
        <taxon>Pseudomonadota</taxon>
        <taxon>Gammaproteobacteria</taxon>
        <taxon>Lysobacterales</taxon>
        <taxon>Lysobacteraceae</taxon>
        <taxon>Pseudoxanthomonas</taxon>
    </lineage>
</organism>
<dbReference type="GO" id="GO:0016746">
    <property type="term" value="F:acyltransferase activity"/>
    <property type="evidence" value="ECO:0007669"/>
    <property type="project" value="UniProtKB-KW"/>
</dbReference>
<feature type="transmembrane region" description="Helical" evidence="1">
    <location>
        <begin position="131"/>
        <end position="148"/>
    </location>
</feature>
<feature type="transmembrane region" description="Helical" evidence="1">
    <location>
        <begin position="160"/>
        <end position="181"/>
    </location>
</feature>
<comment type="caution">
    <text evidence="3">The sequence shown here is derived from an EMBL/GenBank/DDBJ whole genome shotgun (WGS) entry which is preliminary data.</text>
</comment>
<feature type="transmembrane region" description="Helical" evidence="1">
    <location>
        <begin position="101"/>
        <end position="119"/>
    </location>
</feature>
<dbReference type="PANTHER" id="PTHR23028">
    <property type="entry name" value="ACETYLTRANSFERASE"/>
    <property type="match status" value="1"/>
</dbReference>
<sequence>MDTAAGHPAGGRIHDIECLRAVAVIGVLVHHLQGALYYWYPEWLGRLFAHFAFWSGVDLFFAISGFVIARSLLPQLAASAAIPGASWKTVLAFWVRRAFRLLPSAWLWLGLIMLAVVAFNRSGVFGSVNANLWATLAGMANFANFRFADSFMRYEYGASFIYWTLSLEEQFYLLLPLAAWVLRARLAWLLLALILMQFYLTRTTWGMSFRTDALAWGVLLAMAQGTPLWKRMEPVALRTRWVRYPVLLTLFGAAAWLSADSNSATLNWRIGLIAILCGTLVWLGSYGRGYICSAGRLKTVMLWIGSRSYAIYLIHIPAYFFVREGLWRMGMAGTPPPPYSLFIYAASAMLLIAVLAEANYRWIERPLREQGVRLAHRIQQADHQATPLEPRPAPISPT</sequence>
<protein>
    <submittedName>
        <fullName evidence="3">Acyltransferase</fullName>
    </submittedName>
</protein>
<dbReference type="PANTHER" id="PTHR23028:SF53">
    <property type="entry name" value="ACYL_TRANSF_3 DOMAIN-CONTAINING PROTEIN"/>
    <property type="match status" value="1"/>
</dbReference>
<evidence type="ECO:0000256" key="1">
    <source>
        <dbReference type="SAM" id="Phobius"/>
    </source>
</evidence>
<keyword evidence="3" id="KW-0012">Acyltransferase</keyword>
<dbReference type="Proteomes" id="UP001429354">
    <property type="component" value="Unassembled WGS sequence"/>
</dbReference>
<proteinExistence type="predicted"/>
<feature type="transmembrane region" description="Helical" evidence="1">
    <location>
        <begin position="300"/>
        <end position="321"/>
    </location>
</feature>
<keyword evidence="4" id="KW-1185">Reference proteome</keyword>
<accession>A0ABX0AEV1</accession>
<dbReference type="InterPro" id="IPR050879">
    <property type="entry name" value="Acyltransferase_3"/>
</dbReference>
<feature type="transmembrane region" description="Helical" evidence="1">
    <location>
        <begin position="270"/>
        <end position="288"/>
    </location>
</feature>
<evidence type="ECO:0000313" key="4">
    <source>
        <dbReference type="Proteomes" id="UP001429354"/>
    </source>
</evidence>
<keyword evidence="1" id="KW-0812">Transmembrane</keyword>
<feature type="transmembrane region" description="Helical" evidence="1">
    <location>
        <begin position="21"/>
        <end position="39"/>
    </location>
</feature>
<keyword evidence="1" id="KW-0472">Membrane</keyword>
<feature type="transmembrane region" description="Helical" evidence="1">
    <location>
        <begin position="51"/>
        <end position="69"/>
    </location>
</feature>
<feature type="domain" description="Acyltransferase 3" evidence="2">
    <location>
        <begin position="14"/>
        <end position="355"/>
    </location>
</feature>
<dbReference type="EMBL" id="QOVG01000012">
    <property type="protein sequence ID" value="NDK40145.1"/>
    <property type="molecule type" value="Genomic_DNA"/>
</dbReference>
<feature type="transmembrane region" description="Helical" evidence="1">
    <location>
        <begin position="241"/>
        <end position="258"/>
    </location>
</feature>
<feature type="transmembrane region" description="Helical" evidence="1">
    <location>
        <begin position="76"/>
        <end position="95"/>
    </location>
</feature>
<dbReference type="Pfam" id="PF01757">
    <property type="entry name" value="Acyl_transf_3"/>
    <property type="match status" value="1"/>
</dbReference>